<accession>A0A0K0FF91</accession>
<dbReference type="InterPro" id="IPR036407">
    <property type="entry name" value="DM_DNA-bd_sf"/>
</dbReference>
<dbReference type="AlphaFoldDB" id="A0A0K0FF91"/>
<dbReference type="Gene3D" id="4.10.1040.10">
    <property type="entry name" value="DM DNA-binding domain"/>
    <property type="match status" value="1"/>
</dbReference>
<dbReference type="Pfam" id="PF00751">
    <property type="entry name" value="DM"/>
    <property type="match status" value="1"/>
</dbReference>
<dbReference type="GO" id="GO:0000978">
    <property type="term" value="F:RNA polymerase II cis-regulatory region sequence-specific DNA binding"/>
    <property type="evidence" value="ECO:0007669"/>
    <property type="project" value="TreeGrafter"/>
</dbReference>
<dbReference type="SUPFAM" id="SSF82927">
    <property type="entry name" value="Cysteine-rich DNA binding domain, (DM domain)"/>
    <property type="match status" value="1"/>
</dbReference>
<dbReference type="STRING" id="75913.A0A0K0FF91"/>
<feature type="compositionally biased region" description="Polar residues" evidence="6">
    <location>
        <begin position="426"/>
        <end position="435"/>
    </location>
</feature>
<evidence type="ECO:0000256" key="5">
    <source>
        <dbReference type="PROSITE-ProRule" id="PRU00070"/>
    </source>
</evidence>
<reference evidence="9" key="2">
    <citation type="submission" date="2015-08" db="UniProtKB">
        <authorList>
            <consortium name="WormBaseParasite"/>
        </authorList>
    </citation>
    <scope>IDENTIFICATION</scope>
</reference>
<keyword evidence="1 5" id="KW-0479">Metal-binding</keyword>
<dbReference type="PROSITE" id="PS50809">
    <property type="entry name" value="DM_2"/>
    <property type="match status" value="1"/>
</dbReference>
<feature type="compositionally biased region" description="Basic and acidic residues" evidence="6">
    <location>
        <begin position="414"/>
        <end position="424"/>
    </location>
</feature>
<evidence type="ECO:0000256" key="1">
    <source>
        <dbReference type="ARBA" id="ARBA00022723"/>
    </source>
</evidence>
<dbReference type="InterPro" id="IPR026607">
    <property type="entry name" value="DMRT"/>
</dbReference>
<name>A0A0K0FF91_STRVS</name>
<keyword evidence="4 5" id="KW-0539">Nucleus</keyword>
<feature type="compositionally biased region" description="Low complexity" evidence="6">
    <location>
        <begin position="267"/>
        <end position="308"/>
    </location>
</feature>
<feature type="region of interest" description="Disordered" evidence="6">
    <location>
        <begin position="267"/>
        <end position="320"/>
    </location>
</feature>
<organism evidence="8 9">
    <name type="scientific">Strongyloides venezuelensis</name>
    <name type="common">Threadworm</name>
    <dbReference type="NCBI Taxonomy" id="75913"/>
    <lineage>
        <taxon>Eukaryota</taxon>
        <taxon>Metazoa</taxon>
        <taxon>Ecdysozoa</taxon>
        <taxon>Nematoda</taxon>
        <taxon>Chromadorea</taxon>
        <taxon>Rhabditida</taxon>
        <taxon>Tylenchina</taxon>
        <taxon>Panagrolaimomorpha</taxon>
        <taxon>Strongyloidoidea</taxon>
        <taxon>Strongyloididae</taxon>
        <taxon>Strongyloides</taxon>
    </lineage>
</organism>
<reference evidence="8" key="1">
    <citation type="submission" date="2014-07" db="EMBL/GenBank/DDBJ databases">
        <authorList>
            <person name="Martin A.A"/>
            <person name="De Silva N."/>
        </authorList>
    </citation>
    <scope>NUCLEOTIDE SEQUENCE</scope>
</reference>
<dbReference type="WBParaSite" id="SVE_0753200.1">
    <property type="protein sequence ID" value="SVE_0753200.1"/>
    <property type="gene ID" value="SVE_0753200"/>
</dbReference>
<dbReference type="GO" id="GO:0007548">
    <property type="term" value="P:sex differentiation"/>
    <property type="evidence" value="ECO:0007669"/>
    <property type="project" value="TreeGrafter"/>
</dbReference>
<evidence type="ECO:0000259" key="7">
    <source>
        <dbReference type="PROSITE" id="PS50809"/>
    </source>
</evidence>
<dbReference type="InterPro" id="IPR001275">
    <property type="entry name" value="DM_DNA-bd"/>
</dbReference>
<evidence type="ECO:0000256" key="3">
    <source>
        <dbReference type="ARBA" id="ARBA00023125"/>
    </source>
</evidence>
<proteinExistence type="predicted"/>
<keyword evidence="8" id="KW-1185">Reference proteome</keyword>
<dbReference type="PANTHER" id="PTHR12322:SF110">
    <property type="entry name" value="DOUBLESEX- AND MAB-3-RELATED TRANSCRIPTION FACTOR DMD-10"/>
    <property type="match status" value="1"/>
</dbReference>
<dbReference type="GO" id="GO:0000981">
    <property type="term" value="F:DNA-binding transcription factor activity, RNA polymerase II-specific"/>
    <property type="evidence" value="ECO:0007669"/>
    <property type="project" value="TreeGrafter"/>
</dbReference>
<keyword evidence="3 5" id="KW-0238">DNA-binding</keyword>
<dbReference type="PANTHER" id="PTHR12322">
    <property type="entry name" value="DOUBLESEX AND MAB-3 RELATED TRANSCRIPTION FACTOR DMRT"/>
    <property type="match status" value="1"/>
</dbReference>
<dbReference type="GO" id="GO:0046872">
    <property type="term" value="F:metal ion binding"/>
    <property type="evidence" value="ECO:0007669"/>
    <property type="project" value="UniProtKB-KW"/>
</dbReference>
<dbReference type="PROSITE" id="PS40000">
    <property type="entry name" value="DM_1"/>
    <property type="match status" value="1"/>
</dbReference>
<evidence type="ECO:0000313" key="9">
    <source>
        <dbReference type="WBParaSite" id="SVE_0753200.1"/>
    </source>
</evidence>
<keyword evidence="2 5" id="KW-0862">Zinc</keyword>
<evidence type="ECO:0000313" key="8">
    <source>
        <dbReference type="Proteomes" id="UP000035680"/>
    </source>
</evidence>
<dbReference type="SMART" id="SM00301">
    <property type="entry name" value="DM"/>
    <property type="match status" value="1"/>
</dbReference>
<feature type="region of interest" description="Disordered" evidence="6">
    <location>
        <begin position="414"/>
        <end position="441"/>
    </location>
</feature>
<evidence type="ECO:0000256" key="2">
    <source>
        <dbReference type="ARBA" id="ARBA00022833"/>
    </source>
</evidence>
<comment type="subcellular location">
    <subcellularLocation>
        <location evidence="5">Nucleus</location>
    </subcellularLocation>
</comment>
<dbReference type="GO" id="GO:0005634">
    <property type="term" value="C:nucleus"/>
    <property type="evidence" value="ECO:0007669"/>
    <property type="project" value="UniProtKB-SubCell"/>
</dbReference>
<feature type="domain" description="DM" evidence="7">
    <location>
        <begin position="76"/>
        <end position="123"/>
    </location>
</feature>
<sequence>MTQISYLPHNGLQAMQSAFHMPVRQDLISQNDISGSLIHNNHQYNNVNLLSVAASVAASLPFKPDGVSYTKRVPNCQKCGQHGIKSRLKGHKRVCRFKDCNCPKCQVVTERQKLMADQIKIRRRQRKDTILNLTREKITQSLNAVAAITNASAQFPYVNGLNLLCQKINQPTTVNQLLQAQSNSLANSLNYSNQQNSLSYLSAAVAAAAGHQQASDLLKIQAATNVQNISNANLHATISTLSCGNTGSGSPLHTNISTSLPMVLNNTNGNTSPTSSNTTSIGTMPSSPGTITATSPTSSSVSSGTSSSDENTPLAAPIAINPSSGINISTSLPNPLTTISTSTPQPTNEQLYSFLANFKLFDQQNFVTGNTTNNLGGIQLPTELLCGTQQSMIQKDDNFVATVAAAIAASQASRKIESPRKVEDGTSPSSNSNTFMDVCSV</sequence>
<dbReference type="Proteomes" id="UP000035680">
    <property type="component" value="Unassembled WGS sequence"/>
</dbReference>
<evidence type="ECO:0000256" key="6">
    <source>
        <dbReference type="SAM" id="MobiDB-lite"/>
    </source>
</evidence>
<protein>
    <submittedName>
        <fullName evidence="9">Doublesex- and mab-3-related transcription factor 3 (inferred by orthology to a human protein)</fullName>
    </submittedName>
</protein>
<feature type="DNA-binding region" description="DM" evidence="5">
    <location>
        <begin position="76"/>
        <end position="123"/>
    </location>
</feature>
<evidence type="ECO:0000256" key="4">
    <source>
        <dbReference type="ARBA" id="ARBA00023242"/>
    </source>
</evidence>
<dbReference type="FunFam" id="4.10.1040.10:FF:000001">
    <property type="entry name" value="doublesex- and mab-3-related transcription factor 1"/>
    <property type="match status" value="1"/>
</dbReference>